<dbReference type="InterPro" id="IPR029063">
    <property type="entry name" value="SAM-dependent_MTases_sf"/>
</dbReference>
<evidence type="ECO:0000313" key="2">
    <source>
        <dbReference type="Proteomes" id="UP000524321"/>
    </source>
</evidence>
<reference evidence="1 2" key="1">
    <citation type="submission" date="2020-04" db="EMBL/GenBank/DDBJ databases">
        <authorList>
            <person name="Pieper L."/>
        </authorList>
    </citation>
    <scope>NUCLEOTIDE SEQUENCE [LARGE SCALE GENOMIC DNA]</scope>
    <source>
        <strain evidence="1 2">B33</strain>
    </source>
</reference>
<sequence>MQYEKNGIFAFMGRRDELCIRNLNTQLHDRMITAMKKCYYSQAPLPFVGQKRMFASEFRKVLKRFSDRTVFVDLFGGSGLLSHITKRERPDATVIYNDHDNYRERLENISRTNTLLSDLRRLSEGIPRHRMLSREMHGIFLERIRWEESTGFVDYLTISSSLLFSGKYARNIGELGKLNFYNNIRLSDYSCEGYLDGLEVVCCDYRELTDKYRDSPDVVFLIDPPYMATDISTYRMDWKLTDYLDVLLVLKGHPFVYFTSGKSPILDFCRWMEEHPETGNPFKGAGMSTLTARMNYSSSYTDIMLYKEMTEAA</sequence>
<gene>
    <name evidence="1" type="ORF">HUV05_13115</name>
</gene>
<reference evidence="1 2" key="2">
    <citation type="submission" date="2020-07" db="EMBL/GenBank/DDBJ databases">
        <title>Bacterial metabolism rescues the inhibition of intestinal drug absorption by food and drug additives.</title>
        <authorList>
            <person name="Zou L."/>
            <person name="Spanogiannopoulos P."/>
            <person name="Chien H.-C."/>
            <person name="Pieper L.M."/>
            <person name="Cai W."/>
            <person name="Khuri N."/>
            <person name="Pottel J."/>
            <person name="Vora B."/>
            <person name="Ni Z."/>
            <person name="Tsakalozou E."/>
            <person name="Zhang W."/>
            <person name="Shoichet B.K."/>
            <person name="Giacomini K.M."/>
            <person name="Turnbaugh P.J."/>
        </authorList>
    </citation>
    <scope>NUCLEOTIDE SEQUENCE [LARGE SCALE GENOMIC DNA]</scope>
    <source>
        <strain evidence="1 2">B33</strain>
    </source>
</reference>
<protein>
    <submittedName>
        <fullName evidence="1">DNA adenine methylase</fullName>
    </submittedName>
</protein>
<keyword evidence="1" id="KW-0489">Methyltransferase</keyword>
<organism evidence="1 2">
    <name type="scientific">Phocaeicola vulgatus</name>
    <name type="common">Bacteroides vulgatus</name>
    <dbReference type="NCBI Taxonomy" id="821"/>
    <lineage>
        <taxon>Bacteria</taxon>
        <taxon>Pseudomonadati</taxon>
        <taxon>Bacteroidota</taxon>
        <taxon>Bacteroidia</taxon>
        <taxon>Bacteroidales</taxon>
        <taxon>Bacteroidaceae</taxon>
        <taxon>Phocaeicola</taxon>
    </lineage>
</organism>
<dbReference type="AlphaFoldDB" id="A0A7Y6PEP4"/>
<name>A0A7Y6PEP4_PHOVU</name>
<proteinExistence type="predicted"/>
<dbReference type="GO" id="GO:0032259">
    <property type="term" value="P:methylation"/>
    <property type="evidence" value="ECO:0007669"/>
    <property type="project" value="UniProtKB-KW"/>
</dbReference>
<dbReference type="EMBL" id="JABWDJ010000051">
    <property type="protein sequence ID" value="NVB74450.1"/>
    <property type="molecule type" value="Genomic_DNA"/>
</dbReference>
<dbReference type="GO" id="GO:0008168">
    <property type="term" value="F:methyltransferase activity"/>
    <property type="evidence" value="ECO:0007669"/>
    <property type="project" value="UniProtKB-KW"/>
</dbReference>
<dbReference type="SUPFAM" id="SSF53335">
    <property type="entry name" value="S-adenosyl-L-methionine-dependent methyltransferases"/>
    <property type="match status" value="1"/>
</dbReference>
<keyword evidence="1" id="KW-0808">Transferase</keyword>
<dbReference type="RefSeq" id="WP_176350567.1">
    <property type="nucleotide sequence ID" value="NZ_JABWDJ010000051.1"/>
</dbReference>
<dbReference type="Proteomes" id="UP000524321">
    <property type="component" value="Unassembled WGS sequence"/>
</dbReference>
<evidence type="ECO:0000313" key="1">
    <source>
        <dbReference type="EMBL" id="NVB74450.1"/>
    </source>
</evidence>
<accession>A0A7Y6PEP4</accession>
<comment type="caution">
    <text evidence="1">The sequence shown here is derived from an EMBL/GenBank/DDBJ whole genome shotgun (WGS) entry which is preliminary data.</text>
</comment>